<evidence type="ECO:0000313" key="2">
    <source>
        <dbReference type="EMBL" id="KDQ52141.1"/>
    </source>
</evidence>
<dbReference type="Proteomes" id="UP000027265">
    <property type="component" value="Unassembled WGS sequence"/>
</dbReference>
<dbReference type="STRING" id="933084.A0A067PP86"/>
<evidence type="ECO:0000313" key="3">
    <source>
        <dbReference type="Proteomes" id="UP000027265"/>
    </source>
</evidence>
<protein>
    <submittedName>
        <fullName evidence="2">Uncharacterized protein</fullName>
    </submittedName>
</protein>
<keyword evidence="1" id="KW-1133">Transmembrane helix</keyword>
<dbReference type="AlphaFoldDB" id="A0A067PP86"/>
<accession>A0A067PP86</accession>
<keyword evidence="3" id="KW-1185">Reference proteome</keyword>
<evidence type="ECO:0000256" key="1">
    <source>
        <dbReference type="SAM" id="Phobius"/>
    </source>
</evidence>
<reference evidence="3" key="1">
    <citation type="journal article" date="2014" name="Proc. Natl. Acad. Sci. U.S.A.">
        <title>Extensive sampling of basidiomycete genomes demonstrates inadequacy of the white-rot/brown-rot paradigm for wood decay fungi.</title>
        <authorList>
            <person name="Riley R."/>
            <person name="Salamov A.A."/>
            <person name="Brown D.W."/>
            <person name="Nagy L.G."/>
            <person name="Floudas D."/>
            <person name="Held B.W."/>
            <person name="Levasseur A."/>
            <person name="Lombard V."/>
            <person name="Morin E."/>
            <person name="Otillar R."/>
            <person name="Lindquist E.A."/>
            <person name="Sun H."/>
            <person name="LaButti K.M."/>
            <person name="Schmutz J."/>
            <person name="Jabbour D."/>
            <person name="Luo H."/>
            <person name="Baker S.E."/>
            <person name="Pisabarro A.G."/>
            <person name="Walton J.D."/>
            <person name="Blanchette R.A."/>
            <person name="Henrissat B."/>
            <person name="Martin F."/>
            <person name="Cullen D."/>
            <person name="Hibbett D.S."/>
            <person name="Grigoriev I.V."/>
        </authorList>
    </citation>
    <scope>NUCLEOTIDE SEQUENCE [LARGE SCALE GENOMIC DNA]</scope>
    <source>
        <strain evidence="3">MUCL 33604</strain>
    </source>
</reference>
<gene>
    <name evidence="2" type="ORF">JAAARDRAFT_198552</name>
</gene>
<feature type="transmembrane region" description="Helical" evidence="1">
    <location>
        <begin position="28"/>
        <end position="49"/>
    </location>
</feature>
<keyword evidence="1" id="KW-0472">Membrane</keyword>
<name>A0A067PP86_9AGAM</name>
<organism evidence="2 3">
    <name type="scientific">Jaapia argillacea MUCL 33604</name>
    <dbReference type="NCBI Taxonomy" id="933084"/>
    <lineage>
        <taxon>Eukaryota</taxon>
        <taxon>Fungi</taxon>
        <taxon>Dikarya</taxon>
        <taxon>Basidiomycota</taxon>
        <taxon>Agaricomycotina</taxon>
        <taxon>Agaricomycetes</taxon>
        <taxon>Agaricomycetidae</taxon>
        <taxon>Jaapiales</taxon>
        <taxon>Jaapiaceae</taxon>
        <taxon>Jaapia</taxon>
    </lineage>
</organism>
<dbReference type="HOGENOM" id="CLU_2413559_0_0_1"/>
<dbReference type="EMBL" id="KL197742">
    <property type="protein sequence ID" value="KDQ52141.1"/>
    <property type="molecule type" value="Genomic_DNA"/>
</dbReference>
<dbReference type="InParanoid" id="A0A067PP86"/>
<sequence>MDVALLNFLCFWKRDYRKGFTQLSKRPFSLKLCLWLLAVFMVFSLFYYVSDDLTTLLDANTRNVALNKAQATAAKGLQVIAMVHRHGSVDPI</sequence>
<proteinExistence type="predicted"/>
<keyword evidence="1" id="KW-0812">Transmembrane</keyword>